<dbReference type="AlphaFoldDB" id="A0A2H3DWX2"/>
<dbReference type="STRING" id="47427.A0A2H3DWX2"/>
<dbReference type="OMA" id="DIEGMAC"/>
<dbReference type="InterPro" id="IPR011990">
    <property type="entry name" value="TPR-like_helical_dom_sf"/>
</dbReference>
<dbReference type="Proteomes" id="UP000217790">
    <property type="component" value="Unassembled WGS sequence"/>
</dbReference>
<dbReference type="EMBL" id="KZ293648">
    <property type="protein sequence ID" value="PBK98364.1"/>
    <property type="molecule type" value="Genomic_DNA"/>
</dbReference>
<proteinExistence type="predicted"/>
<keyword evidence="3" id="KW-1185">Reference proteome</keyword>
<sequence>MPTANGQLGPHVSLINLIDFPAMLCNRGIELMVRFEQFRHEQDLQHAISALVRSVSLTSDRDPDKPARLSNLCLAFLRRFELLSDANDLERAIKSGKDAVALVVDDRDDQPSFFMNLSNSYLRRFEFLTNQDDLDSAISAAELAVLFSVEGNSRKPKSLYTLACCLNRRFQRFGNLDDIKLAIEAGRLASSLIAEREKPMTFEIVALSLYQRFKCIGKSDDLEEAISKQKDAIYLMPDGFPQKITMLDNLSIFLRERFEVFDDPADLDEAIIKGMDVVKAVPRGCPGKPGMLSNASVCFFQRFTLRGDLDDLSEAISLMQSAVSDAPDGHVFKPTMLNNLGKYFRHRFAKTNDTNDLDEAVSAGRRAVACIPDGHSEKPYWLNNLVISLRERFMAHGGFDDLEASISCGKKAMALIPDGHPEKPGILVHLGISIASRFDRRQPLSLQTQSDAVEAVTLFKSAALSSTGPPSTRLDAAIQWAELCRHIDFPSALDAYRFVVELLPRVAWTGKSIAARHRELAHFGHIVNEAAAYALALEEADTALEWLEMGRAIVWGQLHKLRSPVDSLSDIHPKLAEELSQVAVALEKASNRGVNVNTEHFEELSLEDIAKEHRRLATRWDSLVERVRALPGFEDFLQPKKLATLKNAAKLGPVVLVNTYRVRCDALILIPGLDEVVHIPLKNFSYRKAEILHKQLNKSLSDFGVRTRASRPAYGSSNKDVFVTVLKELWSCIVQPVLNSLAFSPSDDINLPRLWWCTTGPLAFLPIHAAGQYGTNEPGTKLSDYVVSSYTPTLTALLDKLQKTRTFKGLLAISQPNTPGLSNLPGTKGELQKIEERANELHVEYLRGDEATPDTVLNGMSTCNWVHMACHATQEKAKPLNSTFRLHHSLDHPDGHLPLSQVIAKSFPDADFAYLSACQTATGDESLSEESVHLAAGMLMAGYQSVLATLWSIRDVDAPLVADAVYFRLFEDRKPDSGNAAVALHHAVQSLRKRVEKEPDSFVRWVPFIHVGV</sequence>
<gene>
    <name evidence="2" type="ORF">ARMGADRAFT_921305</name>
</gene>
<evidence type="ECO:0000313" key="3">
    <source>
        <dbReference type="Proteomes" id="UP000217790"/>
    </source>
</evidence>
<accession>A0A2H3DWX2</accession>
<dbReference type="InterPro" id="IPR024983">
    <property type="entry name" value="CHAT_dom"/>
</dbReference>
<dbReference type="Gene3D" id="1.25.40.10">
    <property type="entry name" value="Tetratricopeptide repeat domain"/>
    <property type="match status" value="2"/>
</dbReference>
<name>A0A2H3DWX2_ARMGA</name>
<dbReference type="InParanoid" id="A0A2H3DWX2"/>
<protein>
    <submittedName>
        <fullName evidence="2">TPR-like protein</fullName>
    </submittedName>
</protein>
<evidence type="ECO:0000313" key="2">
    <source>
        <dbReference type="EMBL" id="PBK98364.1"/>
    </source>
</evidence>
<dbReference type="OrthoDB" id="9991317at2759"/>
<evidence type="ECO:0000259" key="1">
    <source>
        <dbReference type="Pfam" id="PF12770"/>
    </source>
</evidence>
<reference evidence="3" key="1">
    <citation type="journal article" date="2017" name="Nat. Ecol. Evol.">
        <title>Genome expansion and lineage-specific genetic innovations in the forest pathogenic fungi Armillaria.</title>
        <authorList>
            <person name="Sipos G."/>
            <person name="Prasanna A.N."/>
            <person name="Walter M.C."/>
            <person name="O'Connor E."/>
            <person name="Balint B."/>
            <person name="Krizsan K."/>
            <person name="Kiss B."/>
            <person name="Hess J."/>
            <person name="Varga T."/>
            <person name="Slot J."/>
            <person name="Riley R."/>
            <person name="Boka B."/>
            <person name="Rigling D."/>
            <person name="Barry K."/>
            <person name="Lee J."/>
            <person name="Mihaltcheva S."/>
            <person name="LaButti K."/>
            <person name="Lipzen A."/>
            <person name="Waldron R."/>
            <person name="Moloney N.M."/>
            <person name="Sperisen C."/>
            <person name="Kredics L."/>
            <person name="Vagvoelgyi C."/>
            <person name="Patrignani A."/>
            <person name="Fitzpatrick D."/>
            <person name="Nagy I."/>
            <person name="Doyle S."/>
            <person name="Anderson J.B."/>
            <person name="Grigoriev I.V."/>
            <person name="Gueldener U."/>
            <person name="Muensterkoetter M."/>
            <person name="Nagy L.G."/>
        </authorList>
    </citation>
    <scope>NUCLEOTIDE SEQUENCE [LARGE SCALE GENOMIC DNA]</scope>
    <source>
        <strain evidence="3">Ar21-2</strain>
    </source>
</reference>
<dbReference type="Pfam" id="PF12770">
    <property type="entry name" value="CHAT"/>
    <property type="match status" value="1"/>
</dbReference>
<feature type="domain" description="CHAT" evidence="1">
    <location>
        <begin position="725"/>
        <end position="1012"/>
    </location>
</feature>
<organism evidence="2 3">
    <name type="scientific">Armillaria gallica</name>
    <name type="common">Bulbous honey fungus</name>
    <name type="synonym">Armillaria bulbosa</name>
    <dbReference type="NCBI Taxonomy" id="47427"/>
    <lineage>
        <taxon>Eukaryota</taxon>
        <taxon>Fungi</taxon>
        <taxon>Dikarya</taxon>
        <taxon>Basidiomycota</taxon>
        <taxon>Agaricomycotina</taxon>
        <taxon>Agaricomycetes</taxon>
        <taxon>Agaricomycetidae</taxon>
        <taxon>Agaricales</taxon>
        <taxon>Marasmiineae</taxon>
        <taxon>Physalacriaceae</taxon>
        <taxon>Armillaria</taxon>
    </lineage>
</organism>